<proteinExistence type="predicted"/>
<organism evidence="2 3">
    <name type="scientific">Syphacia muris</name>
    <dbReference type="NCBI Taxonomy" id="451379"/>
    <lineage>
        <taxon>Eukaryota</taxon>
        <taxon>Metazoa</taxon>
        <taxon>Ecdysozoa</taxon>
        <taxon>Nematoda</taxon>
        <taxon>Chromadorea</taxon>
        <taxon>Rhabditida</taxon>
        <taxon>Spirurina</taxon>
        <taxon>Oxyuridomorpha</taxon>
        <taxon>Oxyuroidea</taxon>
        <taxon>Oxyuridae</taxon>
        <taxon>Syphacia</taxon>
    </lineage>
</organism>
<accession>A0A0N5ACK3</accession>
<evidence type="ECO:0000256" key="1">
    <source>
        <dbReference type="SAM" id="Coils"/>
    </source>
</evidence>
<dbReference type="WBParaSite" id="SMUV_0000187901-mRNA-1">
    <property type="protein sequence ID" value="SMUV_0000187901-mRNA-1"/>
    <property type="gene ID" value="SMUV_0000187901"/>
</dbReference>
<feature type="coiled-coil region" evidence="1">
    <location>
        <begin position="1"/>
        <end position="96"/>
    </location>
</feature>
<keyword evidence="1" id="KW-0175">Coiled coil</keyword>
<dbReference type="Proteomes" id="UP000046393">
    <property type="component" value="Unplaced"/>
</dbReference>
<dbReference type="AlphaFoldDB" id="A0A0N5ACK3"/>
<keyword evidence="2" id="KW-1185">Reference proteome</keyword>
<name>A0A0N5ACK3_9BILA</name>
<reference evidence="3" key="1">
    <citation type="submission" date="2017-02" db="UniProtKB">
        <authorList>
            <consortium name="WormBaseParasite"/>
        </authorList>
    </citation>
    <scope>IDENTIFICATION</scope>
</reference>
<sequence>MECILRERDELQSQLNKTKRSLAAVEKEKKFVQRDFKFCMEKKHQEIDRQKDLEIAYLKDENRRLSKACDDADEEISQLRKNLFQAKQKLVKIKGQKVCLTHFQNFIWLIVISNVKWIF</sequence>
<evidence type="ECO:0000313" key="2">
    <source>
        <dbReference type="Proteomes" id="UP000046393"/>
    </source>
</evidence>
<protein>
    <submittedName>
        <fullName evidence="3">Myosin tail domain-containing protein</fullName>
    </submittedName>
</protein>
<evidence type="ECO:0000313" key="3">
    <source>
        <dbReference type="WBParaSite" id="SMUV_0000187901-mRNA-1"/>
    </source>
</evidence>